<dbReference type="Proteomes" id="UP000319578">
    <property type="component" value="Unassembled WGS sequence"/>
</dbReference>
<organism evidence="1 2">
    <name type="scientific">Brevibacillus reuszeri</name>
    <dbReference type="NCBI Taxonomy" id="54915"/>
    <lineage>
        <taxon>Bacteria</taxon>
        <taxon>Bacillati</taxon>
        <taxon>Bacillota</taxon>
        <taxon>Bacilli</taxon>
        <taxon>Bacillales</taxon>
        <taxon>Paenibacillaceae</taxon>
        <taxon>Brevibacillus</taxon>
    </lineage>
</organism>
<evidence type="ECO:0000313" key="2">
    <source>
        <dbReference type="Proteomes" id="UP000319578"/>
    </source>
</evidence>
<keyword evidence="2" id="KW-1185">Reference proteome</keyword>
<comment type="caution">
    <text evidence="1">The sequence shown here is derived from an EMBL/GenBank/DDBJ whole genome shotgun (WGS) entry which is preliminary data.</text>
</comment>
<gene>
    <name evidence="1" type="ORF">BRE01_37770</name>
</gene>
<proteinExistence type="predicted"/>
<name>A0ABQ0TQH9_9BACL</name>
<evidence type="ECO:0000313" key="1">
    <source>
        <dbReference type="EMBL" id="GED70075.1"/>
    </source>
</evidence>
<sequence>MNEPQHILLSAPVDDVSCTFNVHSMMGRSESIRSELQEQGIRFVQTDLREEESVRMPPTFHPI</sequence>
<protein>
    <submittedName>
        <fullName evidence="1">Uncharacterized protein</fullName>
    </submittedName>
</protein>
<reference evidence="1 2" key="1">
    <citation type="submission" date="2019-06" db="EMBL/GenBank/DDBJ databases">
        <title>Whole genome shotgun sequence of Brevibacillus reuszeri NBRC 15719.</title>
        <authorList>
            <person name="Hosoyama A."/>
            <person name="Uohara A."/>
            <person name="Ohji S."/>
            <person name="Ichikawa N."/>
        </authorList>
    </citation>
    <scope>NUCLEOTIDE SEQUENCE [LARGE SCALE GENOMIC DNA]</scope>
    <source>
        <strain evidence="1 2">NBRC 15719</strain>
    </source>
</reference>
<dbReference type="EMBL" id="BJON01000014">
    <property type="protein sequence ID" value="GED70075.1"/>
    <property type="molecule type" value="Genomic_DNA"/>
</dbReference>
<accession>A0ABQ0TQH9</accession>